<dbReference type="GO" id="GO:0006508">
    <property type="term" value="P:proteolysis"/>
    <property type="evidence" value="ECO:0007669"/>
    <property type="project" value="InterPro"/>
</dbReference>
<dbReference type="SMART" id="SM00020">
    <property type="entry name" value="Tryp_SPc"/>
    <property type="match status" value="1"/>
</dbReference>
<dbReference type="InterPro" id="IPR051333">
    <property type="entry name" value="CLIP_Serine_Protease"/>
</dbReference>
<evidence type="ECO:0000313" key="3">
    <source>
        <dbReference type="EMBL" id="ADG98622.1"/>
    </source>
</evidence>
<feature type="chain" id="PRO_5003091450" evidence="1">
    <location>
        <begin position="30"/>
        <end position="303"/>
    </location>
</feature>
<evidence type="ECO:0000313" key="4">
    <source>
        <dbReference type="Proteomes" id="UP000002247"/>
    </source>
</evidence>
<dbReference type="InterPro" id="IPR009003">
    <property type="entry name" value="Peptidase_S1_PA"/>
</dbReference>
<evidence type="ECO:0000256" key="1">
    <source>
        <dbReference type="SAM" id="SignalP"/>
    </source>
</evidence>
<gene>
    <name evidence="3" type="ordered locus">Srot_2170</name>
</gene>
<dbReference type="InterPro" id="IPR001314">
    <property type="entry name" value="Peptidase_S1A"/>
</dbReference>
<protein>
    <submittedName>
        <fullName evidence="3">Peptidase S1 and S6 chymotrypsin/Hap</fullName>
    </submittedName>
</protein>
<dbReference type="Proteomes" id="UP000002247">
    <property type="component" value="Chromosome"/>
</dbReference>
<dbReference type="Gene3D" id="2.40.10.10">
    <property type="entry name" value="Trypsin-like serine proteases"/>
    <property type="match status" value="1"/>
</dbReference>
<dbReference type="PANTHER" id="PTHR24260">
    <property type="match status" value="1"/>
</dbReference>
<dbReference type="SUPFAM" id="SSF50494">
    <property type="entry name" value="Trypsin-like serine proteases"/>
    <property type="match status" value="1"/>
</dbReference>
<dbReference type="eggNOG" id="COG5640">
    <property type="taxonomic scope" value="Bacteria"/>
</dbReference>
<organism evidence="3 4">
    <name type="scientific">Segniliparus rotundus (strain ATCC BAA-972 / CDC 1076 / CIP 108378 / DSM 44985 / JCM 13578)</name>
    <dbReference type="NCBI Taxonomy" id="640132"/>
    <lineage>
        <taxon>Bacteria</taxon>
        <taxon>Bacillati</taxon>
        <taxon>Actinomycetota</taxon>
        <taxon>Actinomycetes</taxon>
        <taxon>Mycobacteriales</taxon>
        <taxon>Segniliparaceae</taxon>
        <taxon>Segniliparus</taxon>
    </lineage>
</organism>
<dbReference type="PANTHER" id="PTHR24260:SF136">
    <property type="entry name" value="GH08193P-RELATED"/>
    <property type="match status" value="1"/>
</dbReference>
<keyword evidence="4" id="KW-1185">Reference proteome</keyword>
<feature type="domain" description="Peptidase S1" evidence="2">
    <location>
        <begin position="22"/>
        <end position="303"/>
    </location>
</feature>
<dbReference type="InterPro" id="IPR043504">
    <property type="entry name" value="Peptidase_S1_PA_chymotrypsin"/>
</dbReference>
<dbReference type="RefSeq" id="WP_013139072.1">
    <property type="nucleotide sequence ID" value="NC_014168.1"/>
</dbReference>
<keyword evidence="1" id="KW-0732">Signal</keyword>
<dbReference type="GO" id="GO:0004252">
    <property type="term" value="F:serine-type endopeptidase activity"/>
    <property type="evidence" value="ECO:0007669"/>
    <property type="project" value="InterPro"/>
</dbReference>
<reference evidence="3 4" key="1">
    <citation type="journal article" date="2010" name="Stand. Genomic Sci.">
        <title>Complete genome sequence of Segniliparus rotundus type strain (CDC 1076).</title>
        <authorList>
            <person name="Sikorski J."/>
            <person name="Lapidus A."/>
            <person name="Copeland A."/>
            <person name="Misra M."/>
            <person name="Glavina Del Rio T."/>
            <person name="Nolan M."/>
            <person name="Lucas S."/>
            <person name="Chen F."/>
            <person name="Tice H."/>
            <person name="Cheng J.F."/>
            <person name="Jando M."/>
            <person name="Schneider S."/>
            <person name="Bruce D."/>
            <person name="Goodwin L."/>
            <person name="Pitluck S."/>
            <person name="Liolios K."/>
            <person name="Mikhailova N."/>
            <person name="Pati A."/>
            <person name="Ivanova N."/>
            <person name="Mavromatis K."/>
            <person name="Chen A."/>
            <person name="Palaniappan K."/>
            <person name="Chertkov O."/>
            <person name="Land M."/>
            <person name="Hauser L."/>
            <person name="Chang Y.J."/>
            <person name="Jeffries C.D."/>
            <person name="Brettin T."/>
            <person name="Detter J.C."/>
            <person name="Han C."/>
            <person name="Rohde M."/>
            <person name="Goker M."/>
            <person name="Bristow J."/>
            <person name="Eisen J.A."/>
            <person name="Markowitz V."/>
            <person name="Hugenholtz P."/>
            <person name="Kyrpides N.C."/>
            <person name="Klenk H.P."/>
        </authorList>
    </citation>
    <scope>NUCLEOTIDE SEQUENCE [LARGE SCALE GENOMIC DNA]</scope>
    <source>
        <strain evidence="4">ATCC BAA-972 / CDC 1076 / CIP 108378 / DSM 44985 / JCM 13578</strain>
    </source>
</reference>
<dbReference type="HOGENOM" id="CLU_064702_0_0_11"/>
<dbReference type="STRING" id="640132.Srot_2170"/>
<dbReference type="EMBL" id="CP001958">
    <property type="protein sequence ID" value="ADG98622.1"/>
    <property type="molecule type" value="Genomic_DNA"/>
</dbReference>
<dbReference type="PROSITE" id="PS50240">
    <property type="entry name" value="TRYPSIN_DOM"/>
    <property type="match status" value="1"/>
</dbReference>
<evidence type="ECO:0000259" key="2">
    <source>
        <dbReference type="PROSITE" id="PS50240"/>
    </source>
</evidence>
<dbReference type="Pfam" id="PF00089">
    <property type="entry name" value="Trypsin"/>
    <property type="match status" value="1"/>
</dbReference>
<sequence length="303" mass="31774">MHRTAPLVRTLAYSMTLAFVAVLGGQSQAVSMSNGAVVADPDEAPWMVALTIPTREGTPPTERLKCGGVLIAPDKVLTAGHCAVTPDSFSVDPAVPPRPMSPRSVEVVRANRDLNSPQAQIRKVVSVFVDPDFHLLASQFEPHDPSRAAARHDLAVLVLDRGFGDPKAVIPLTAVLPDPGARARVYGHGLTPSGDISDDLLRGSLTLISNQDCDAQTFVEVKYIGATCAQTTVLPELSVQVGFGDSGGPLVVKGKDGSDVLVGVVSFGTETSARVFAFGFNAFADVASGRGFIAQHAPEAVWA</sequence>
<accession>D6Z9V2</accession>
<proteinExistence type="predicted"/>
<dbReference type="InterPro" id="IPR018114">
    <property type="entry name" value="TRYPSIN_HIS"/>
</dbReference>
<dbReference type="PROSITE" id="PS00134">
    <property type="entry name" value="TRYPSIN_HIS"/>
    <property type="match status" value="1"/>
</dbReference>
<dbReference type="PRINTS" id="PR00722">
    <property type="entry name" value="CHYMOTRYPSIN"/>
</dbReference>
<dbReference type="InterPro" id="IPR001254">
    <property type="entry name" value="Trypsin_dom"/>
</dbReference>
<dbReference type="OrthoDB" id="9815928at2"/>
<feature type="signal peptide" evidence="1">
    <location>
        <begin position="1"/>
        <end position="29"/>
    </location>
</feature>
<name>D6Z9V2_SEGRD</name>
<dbReference type="AlphaFoldDB" id="D6Z9V2"/>
<dbReference type="KEGG" id="srt:Srot_2170"/>